<evidence type="ECO:0000313" key="1">
    <source>
        <dbReference type="EMBL" id="STC76376.1"/>
    </source>
</evidence>
<accession>A0A376CWW5</accession>
<proteinExistence type="predicted"/>
<protein>
    <submittedName>
        <fullName evidence="1">Uncharacterized protein</fullName>
    </submittedName>
</protein>
<name>A0A376CWW5_9CORY</name>
<dbReference type="EMBL" id="UFXP01000001">
    <property type="protein sequence ID" value="STC76376.1"/>
    <property type="molecule type" value="Genomic_DNA"/>
</dbReference>
<organism evidence="1 2">
    <name type="scientific">Corynebacterium minutissimum</name>
    <dbReference type="NCBI Taxonomy" id="38301"/>
    <lineage>
        <taxon>Bacteria</taxon>
        <taxon>Bacillati</taxon>
        <taxon>Actinomycetota</taxon>
        <taxon>Actinomycetes</taxon>
        <taxon>Mycobacteriales</taxon>
        <taxon>Corynebacteriaceae</taxon>
        <taxon>Corynebacterium</taxon>
    </lineage>
</organism>
<dbReference type="AlphaFoldDB" id="A0A376CWW5"/>
<dbReference type="RefSeq" id="WP_147279316.1">
    <property type="nucleotide sequence ID" value="NZ_CP069533.1"/>
</dbReference>
<gene>
    <name evidence="1" type="ORF">NCTC10289_00949</name>
</gene>
<reference evidence="1 2" key="1">
    <citation type="submission" date="2018-06" db="EMBL/GenBank/DDBJ databases">
        <authorList>
            <consortium name="Pathogen Informatics"/>
            <person name="Doyle S."/>
        </authorList>
    </citation>
    <scope>NUCLEOTIDE SEQUENCE [LARGE SCALE GENOMIC DNA]</scope>
    <source>
        <strain evidence="1 2">NCTC10289</strain>
    </source>
</reference>
<evidence type="ECO:0000313" key="2">
    <source>
        <dbReference type="Proteomes" id="UP000254287"/>
    </source>
</evidence>
<dbReference type="Proteomes" id="UP000254287">
    <property type="component" value="Unassembled WGS sequence"/>
</dbReference>
<sequence length="244" mass="27609">MQKLELTLNGEIENIEALSVARALESLAKLIQAFPSNSGRVKMSGVRQSSVVTEVLIDDESLHRLYSGIKSISRTCQIPRGWNRQQLRYLREIAKEGQKTNGATLSIKQSDWIPIDADLKEAIEKALSASLVSIGSVTGELNRYNGSDSHELKAWIRDESTDASVKVLFSEIQREDVLSKMHKRVRVRGKVHRNFDTNQIELVHLYGVDVLPDRSLSNGRGIWSEYRQSIEDPVHFIDRLRSVD</sequence>